<dbReference type="EMBL" id="CP049989">
    <property type="protein sequence ID" value="QIM52271.1"/>
    <property type="molecule type" value="Genomic_DNA"/>
</dbReference>
<dbReference type="Gene3D" id="3.60.15.10">
    <property type="entry name" value="Ribonuclease Z/Hydroxyacylglutathione hydrolase-like"/>
    <property type="match status" value="1"/>
</dbReference>
<dbReference type="InterPro" id="IPR001279">
    <property type="entry name" value="Metallo-B-lactamas"/>
</dbReference>
<dbReference type="Pfam" id="PF00753">
    <property type="entry name" value="Lactamase_B"/>
    <property type="match status" value="1"/>
</dbReference>
<proteinExistence type="inferred from homology"/>
<evidence type="ECO:0000259" key="2">
    <source>
        <dbReference type="SMART" id="SM00849"/>
    </source>
</evidence>
<keyword evidence="3" id="KW-0378">Hydrolase</keyword>
<accession>A0A6G8IGM6</accession>
<dbReference type="PANTHER" id="PTHR42951">
    <property type="entry name" value="METALLO-BETA-LACTAMASE DOMAIN-CONTAINING"/>
    <property type="match status" value="1"/>
</dbReference>
<feature type="domain" description="Metallo-beta-lactamase" evidence="2">
    <location>
        <begin position="32"/>
        <end position="232"/>
    </location>
</feature>
<sequence>MLPTATGDWFHFRDLGDGLTLISEPHVIPFLRCNIWHIRGRALDLVVDTGLGVSSLYAASRHLFGQRVAALATHVHLDHVGGHHEFAECWCHRLEAPGLRGADPAFTLGDVSLAQLAIDAPGYDTQGPALTALPAPDYDLSAWQIRQATVTRELEDGDVIDLGNRHFEVLHLPGHSPGSIGLWEAATGTLFSGDAVYDGPLLDALPHSDRAAYARTMERLLALPVHVVHAGHDPSFGRARLHQLVRDWLARQDSGPHPAPGIKPALT</sequence>
<gene>
    <name evidence="3" type="ORF">G9Q37_09010</name>
</gene>
<reference evidence="3 4" key="1">
    <citation type="submission" date="2020-03" db="EMBL/GenBank/DDBJ databases">
        <title>Hydrogenophaga sp. nov. isolated from cyanobacterial mat.</title>
        <authorList>
            <person name="Thorat V."/>
            <person name="Kirdat K."/>
            <person name="Tiwarekar B."/>
            <person name="Costa E.D."/>
            <person name="Yadav A."/>
        </authorList>
    </citation>
    <scope>NUCLEOTIDE SEQUENCE [LARGE SCALE GENOMIC DNA]</scope>
    <source>
        <strain evidence="3 4">BA0156</strain>
    </source>
</reference>
<dbReference type="AlphaFoldDB" id="A0A6G8IGM6"/>
<dbReference type="GO" id="GO:0017001">
    <property type="term" value="P:antibiotic catabolic process"/>
    <property type="evidence" value="ECO:0007669"/>
    <property type="project" value="UniProtKB-ARBA"/>
</dbReference>
<dbReference type="RefSeq" id="WP_166226873.1">
    <property type="nucleotide sequence ID" value="NZ_CP049989.1"/>
</dbReference>
<dbReference type="InterPro" id="IPR036866">
    <property type="entry name" value="RibonucZ/Hydroxyglut_hydro"/>
</dbReference>
<comment type="similarity">
    <text evidence="1">Belongs to the metallo-beta-lactamase superfamily. Class-B beta-lactamase family.</text>
</comment>
<evidence type="ECO:0000313" key="4">
    <source>
        <dbReference type="Proteomes" id="UP000503162"/>
    </source>
</evidence>
<dbReference type="SUPFAM" id="SSF56281">
    <property type="entry name" value="Metallo-hydrolase/oxidoreductase"/>
    <property type="match status" value="1"/>
</dbReference>
<protein>
    <submittedName>
        <fullName evidence="3">MBL fold metallo-hydrolase</fullName>
    </submittedName>
</protein>
<keyword evidence="4" id="KW-1185">Reference proteome</keyword>
<dbReference type="PANTHER" id="PTHR42951:SF4">
    <property type="entry name" value="ACYL-COENZYME A THIOESTERASE MBLAC2"/>
    <property type="match status" value="1"/>
</dbReference>
<name>A0A6G8IGM6_9BURK</name>
<evidence type="ECO:0000256" key="1">
    <source>
        <dbReference type="ARBA" id="ARBA00005250"/>
    </source>
</evidence>
<dbReference type="Proteomes" id="UP000503162">
    <property type="component" value="Chromosome"/>
</dbReference>
<dbReference type="GO" id="GO:0016787">
    <property type="term" value="F:hydrolase activity"/>
    <property type="evidence" value="ECO:0007669"/>
    <property type="project" value="UniProtKB-KW"/>
</dbReference>
<organism evidence="3 4">
    <name type="scientific">Hydrogenophaga crocea</name>
    <dbReference type="NCBI Taxonomy" id="2716225"/>
    <lineage>
        <taxon>Bacteria</taxon>
        <taxon>Pseudomonadati</taxon>
        <taxon>Pseudomonadota</taxon>
        <taxon>Betaproteobacteria</taxon>
        <taxon>Burkholderiales</taxon>
        <taxon>Comamonadaceae</taxon>
        <taxon>Hydrogenophaga</taxon>
    </lineage>
</organism>
<dbReference type="SMART" id="SM00849">
    <property type="entry name" value="Lactamase_B"/>
    <property type="match status" value="1"/>
</dbReference>
<evidence type="ECO:0000313" key="3">
    <source>
        <dbReference type="EMBL" id="QIM52271.1"/>
    </source>
</evidence>
<dbReference type="InterPro" id="IPR050855">
    <property type="entry name" value="NDM-1-like"/>
</dbReference>
<dbReference type="KEGG" id="hcz:G9Q37_09010"/>